<feature type="region of interest" description="Disordered" evidence="4">
    <location>
        <begin position="401"/>
        <end position="428"/>
    </location>
</feature>
<dbReference type="Proteomes" id="UP001054837">
    <property type="component" value="Unassembled WGS sequence"/>
</dbReference>
<keyword evidence="2 3" id="KW-0193">Cuticle</keyword>
<dbReference type="InterPro" id="IPR050468">
    <property type="entry name" value="Cuticle_Struct_Prot"/>
</dbReference>
<proteinExistence type="predicted"/>
<evidence type="ECO:0000256" key="1">
    <source>
        <dbReference type="ARBA" id="ARBA00002980"/>
    </source>
</evidence>
<gene>
    <name evidence="5" type="ORF">CDAR_301651</name>
</gene>
<accession>A0AAV4N607</accession>
<reference evidence="5 6" key="1">
    <citation type="submission" date="2021-06" db="EMBL/GenBank/DDBJ databases">
        <title>Caerostris darwini draft genome.</title>
        <authorList>
            <person name="Kono N."/>
            <person name="Arakawa K."/>
        </authorList>
    </citation>
    <scope>NUCLEOTIDE SEQUENCE [LARGE SCALE GENOMIC DNA]</scope>
</reference>
<dbReference type="GO" id="GO:0008010">
    <property type="term" value="F:structural constituent of chitin-based larval cuticle"/>
    <property type="evidence" value="ECO:0007669"/>
    <property type="project" value="TreeGrafter"/>
</dbReference>
<dbReference type="Pfam" id="PF00379">
    <property type="entry name" value="Chitin_bind_4"/>
    <property type="match status" value="5"/>
</dbReference>
<dbReference type="InterPro" id="IPR031311">
    <property type="entry name" value="CHIT_BIND_RR_consensus"/>
</dbReference>
<dbReference type="InterPro" id="IPR000618">
    <property type="entry name" value="Insect_cuticle"/>
</dbReference>
<feature type="region of interest" description="Disordered" evidence="4">
    <location>
        <begin position="685"/>
        <end position="744"/>
    </location>
</feature>
<feature type="compositionally biased region" description="Low complexity" evidence="4">
    <location>
        <begin position="577"/>
        <end position="594"/>
    </location>
</feature>
<dbReference type="PROSITE" id="PS51155">
    <property type="entry name" value="CHIT_BIND_RR_2"/>
    <property type="match status" value="5"/>
</dbReference>
<feature type="compositionally biased region" description="Polar residues" evidence="4">
    <location>
        <begin position="294"/>
        <end position="308"/>
    </location>
</feature>
<evidence type="ECO:0000256" key="3">
    <source>
        <dbReference type="PROSITE-ProRule" id="PRU00497"/>
    </source>
</evidence>
<feature type="compositionally biased region" description="Polar residues" evidence="4">
    <location>
        <begin position="401"/>
        <end position="420"/>
    </location>
</feature>
<organism evidence="5 6">
    <name type="scientific">Caerostris darwini</name>
    <dbReference type="NCBI Taxonomy" id="1538125"/>
    <lineage>
        <taxon>Eukaryota</taxon>
        <taxon>Metazoa</taxon>
        <taxon>Ecdysozoa</taxon>
        <taxon>Arthropoda</taxon>
        <taxon>Chelicerata</taxon>
        <taxon>Arachnida</taxon>
        <taxon>Araneae</taxon>
        <taxon>Araneomorphae</taxon>
        <taxon>Entelegynae</taxon>
        <taxon>Araneoidea</taxon>
        <taxon>Araneidae</taxon>
        <taxon>Caerostris</taxon>
    </lineage>
</organism>
<feature type="region of interest" description="Disordered" evidence="4">
    <location>
        <begin position="281"/>
        <end position="314"/>
    </location>
</feature>
<feature type="compositionally biased region" description="Pro residues" evidence="4">
    <location>
        <begin position="71"/>
        <end position="81"/>
    </location>
</feature>
<dbReference type="AlphaFoldDB" id="A0AAV4N607"/>
<feature type="compositionally biased region" description="Polar residues" evidence="4">
    <location>
        <begin position="685"/>
        <end position="694"/>
    </location>
</feature>
<dbReference type="GO" id="GO:0062129">
    <property type="term" value="C:chitin-based extracellular matrix"/>
    <property type="evidence" value="ECO:0007669"/>
    <property type="project" value="TreeGrafter"/>
</dbReference>
<evidence type="ECO:0000313" key="5">
    <source>
        <dbReference type="EMBL" id="GIX79695.1"/>
    </source>
</evidence>
<name>A0AAV4N607_9ARAC</name>
<feature type="compositionally biased region" description="Low complexity" evidence="4">
    <location>
        <begin position="282"/>
        <end position="293"/>
    </location>
</feature>
<keyword evidence="6" id="KW-1185">Reference proteome</keyword>
<evidence type="ECO:0000256" key="4">
    <source>
        <dbReference type="SAM" id="MobiDB-lite"/>
    </source>
</evidence>
<dbReference type="EMBL" id="BPLQ01001215">
    <property type="protein sequence ID" value="GIX79695.1"/>
    <property type="molecule type" value="Genomic_DNA"/>
</dbReference>
<feature type="region of interest" description="Disordered" evidence="4">
    <location>
        <begin position="624"/>
        <end position="660"/>
    </location>
</feature>
<protein>
    <submittedName>
        <fullName evidence="5">Uncharacterized protein</fullName>
    </submittedName>
</protein>
<feature type="compositionally biased region" description="Polar residues" evidence="4">
    <location>
        <begin position="728"/>
        <end position="744"/>
    </location>
</feature>
<dbReference type="PANTHER" id="PTHR10380:SF235">
    <property type="entry name" value="CUTICULAR PROTEIN 73D, ISOFORM B"/>
    <property type="match status" value="1"/>
</dbReference>
<dbReference type="PANTHER" id="PTHR10380">
    <property type="entry name" value="CUTICLE PROTEIN"/>
    <property type="match status" value="1"/>
</dbReference>
<feature type="region of interest" description="Disordered" evidence="4">
    <location>
        <begin position="564"/>
        <end position="594"/>
    </location>
</feature>
<dbReference type="PROSITE" id="PS00233">
    <property type="entry name" value="CHIT_BIND_RR_1"/>
    <property type="match status" value="4"/>
</dbReference>
<feature type="region of interest" description="Disordered" evidence="4">
    <location>
        <begin position="66"/>
        <end position="111"/>
    </location>
</feature>
<feature type="compositionally biased region" description="Polar residues" evidence="4">
    <location>
        <begin position="100"/>
        <end position="111"/>
    </location>
</feature>
<sequence length="744" mass="79217">MWDLRRWHSHFQWKQQTMLKQVLVLLAVAAVALALGDGKPFYSKKTAQQQQQHQYASVSSYHSNKVAPAPQFQPAPQPQVAPSPYSFGYEAEGSARQESSDGSGKVTGSYTVTNEDGSVRVVKYVADEQGFRADIDTNEAGTKSSNPSNVAVKSAFVEPPAPAHPAPQKYAAPVQQAPQKYAQPSTSYGGQYEQKPIQFNMGSNQGAYSFNYEAQLEDGGSSAHSENADGSGKVSGYYSLSAADGRRRQVDYSSGTEGFQAKVETNEFGTKSESPANVQFYSSAPQPAAPATSNFAKTTSFQQQTQRKTYAAAPVQQQPIQPVFYATSPAKPQPVQAYAQQPSPYAFSYDAQLEDGSSSRKESADASGKVVGSYSLATADGQQRTIHYTADHEGFRASVNTNEFGTKSDSPADVQFNSNAPKEAPAPSVYSAGAQFSQKKIPTAFPVEQTRVNAGQIKTAMQSQTSYQGQTATQYNNAAAIEQYAPFAFNYIAELEDGTSSRSESGDASGKVIGSYSLSGNDGRKRTVEYLADQGGFRATVNTNEFGTKSDSPADIQFYSSAPQVEPQAPAPSYKTGAGQFQAGSSGSHFQSGASAGQYAASGASAGQYKTSFATQQRIEPQQYQPSPYSFGYEAEAATGGGSARSESSDSSGKVTGSYTVKNEDGSVRVVDYVADKDGFRANVKTNEAGTKSDNPADVSIKSNAPAPSAPIQQQHVGKATFPAATYTPKTSQISQKSISAWSR</sequence>
<feature type="compositionally biased region" description="Low complexity" evidence="4">
    <location>
        <begin position="644"/>
        <end position="653"/>
    </location>
</feature>
<comment type="function">
    <text evidence="1">Component of the rigid cuticle of the spider.</text>
</comment>
<evidence type="ECO:0000313" key="6">
    <source>
        <dbReference type="Proteomes" id="UP001054837"/>
    </source>
</evidence>
<evidence type="ECO:0000256" key="2">
    <source>
        <dbReference type="ARBA" id="ARBA00022460"/>
    </source>
</evidence>
<comment type="caution">
    <text evidence="5">The sequence shown here is derived from an EMBL/GenBank/DDBJ whole genome shotgun (WGS) entry which is preliminary data.</text>
</comment>